<keyword evidence="3" id="KW-1185">Reference proteome</keyword>
<name>A0A9J6FLS2_HAELO</name>
<sequence>MEPELQARVNLQAQVLLNREGLYVIIVVLGASILGCVCVLTYSFLNYSKLKSNAAEVRNYIAAQAMVADQQRVKKLAVHSAGGAHVPADTKKAFPGQQPMERARNRGETLNETLAMAPRQGRCAKSCSWFTRTGTERRAAQCIDMTAVGK</sequence>
<dbReference type="AlphaFoldDB" id="A0A9J6FLS2"/>
<dbReference type="EMBL" id="JABSTR010000002">
    <property type="protein sequence ID" value="KAH9364066.1"/>
    <property type="molecule type" value="Genomic_DNA"/>
</dbReference>
<organism evidence="2 3">
    <name type="scientific">Haemaphysalis longicornis</name>
    <name type="common">Bush tick</name>
    <dbReference type="NCBI Taxonomy" id="44386"/>
    <lineage>
        <taxon>Eukaryota</taxon>
        <taxon>Metazoa</taxon>
        <taxon>Ecdysozoa</taxon>
        <taxon>Arthropoda</taxon>
        <taxon>Chelicerata</taxon>
        <taxon>Arachnida</taxon>
        <taxon>Acari</taxon>
        <taxon>Parasitiformes</taxon>
        <taxon>Ixodida</taxon>
        <taxon>Ixodoidea</taxon>
        <taxon>Ixodidae</taxon>
        <taxon>Haemaphysalinae</taxon>
        <taxon>Haemaphysalis</taxon>
    </lineage>
</organism>
<dbReference type="OrthoDB" id="6506451at2759"/>
<dbReference type="VEuPathDB" id="VectorBase:HLOH_052945"/>
<keyword evidence="1" id="KW-1133">Transmembrane helix</keyword>
<accession>A0A9J6FLS2</accession>
<gene>
    <name evidence="2" type="ORF">HPB48_010710</name>
</gene>
<protein>
    <submittedName>
        <fullName evidence="2">Uncharacterized protein</fullName>
    </submittedName>
</protein>
<comment type="caution">
    <text evidence="2">The sequence shown here is derived from an EMBL/GenBank/DDBJ whole genome shotgun (WGS) entry which is preliminary data.</text>
</comment>
<keyword evidence="1" id="KW-0812">Transmembrane</keyword>
<reference evidence="2 3" key="1">
    <citation type="journal article" date="2020" name="Cell">
        <title>Large-Scale Comparative Analyses of Tick Genomes Elucidate Their Genetic Diversity and Vector Capacities.</title>
        <authorList>
            <consortium name="Tick Genome and Microbiome Consortium (TIGMIC)"/>
            <person name="Jia N."/>
            <person name="Wang J."/>
            <person name="Shi W."/>
            <person name="Du L."/>
            <person name="Sun Y."/>
            <person name="Zhan W."/>
            <person name="Jiang J.F."/>
            <person name="Wang Q."/>
            <person name="Zhang B."/>
            <person name="Ji P."/>
            <person name="Bell-Sakyi L."/>
            <person name="Cui X.M."/>
            <person name="Yuan T.T."/>
            <person name="Jiang B.G."/>
            <person name="Yang W.F."/>
            <person name="Lam T.T."/>
            <person name="Chang Q.C."/>
            <person name="Ding S.J."/>
            <person name="Wang X.J."/>
            <person name="Zhu J.G."/>
            <person name="Ruan X.D."/>
            <person name="Zhao L."/>
            <person name="Wei J.T."/>
            <person name="Ye R.Z."/>
            <person name="Que T.C."/>
            <person name="Du C.H."/>
            <person name="Zhou Y.H."/>
            <person name="Cheng J.X."/>
            <person name="Dai P.F."/>
            <person name="Guo W.B."/>
            <person name="Han X.H."/>
            <person name="Huang E.J."/>
            <person name="Li L.F."/>
            <person name="Wei W."/>
            <person name="Gao Y.C."/>
            <person name="Liu J.Z."/>
            <person name="Shao H.Z."/>
            <person name="Wang X."/>
            <person name="Wang C.C."/>
            <person name="Yang T.C."/>
            <person name="Huo Q.B."/>
            <person name="Li W."/>
            <person name="Chen H.Y."/>
            <person name="Chen S.E."/>
            <person name="Zhou L.G."/>
            <person name="Ni X.B."/>
            <person name="Tian J.H."/>
            <person name="Sheng Y."/>
            <person name="Liu T."/>
            <person name="Pan Y.S."/>
            <person name="Xia L.Y."/>
            <person name="Li J."/>
            <person name="Zhao F."/>
            <person name="Cao W.C."/>
        </authorList>
    </citation>
    <scope>NUCLEOTIDE SEQUENCE [LARGE SCALE GENOMIC DNA]</scope>
    <source>
        <strain evidence="2">HaeL-2018</strain>
    </source>
</reference>
<proteinExistence type="predicted"/>
<evidence type="ECO:0000256" key="1">
    <source>
        <dbReference type="SAM" id="Phobius"/>
    </source>
</evidence>
<feature type="transmembrane region" description="Helical" evidence="1">
    <location>
        <begin position="22"/>
        <end position="45"/>
    </location>
</feature>
<evidence type="ECO:0000313" key="3">
    <source>
        <dbReference type="Proteomes" id="UP000821853"/>
    </source>
</evidence>
<keyword evidence="1" id="KW-0472">Membrane</keyword>
<evidence type="ECO:0000313" key="2">
    <source>
        <dbReference type="EMBL" id="KAH9364066.1"/>
    </source>
</evidence>
<dbReference type="Proteomes" id="UP000821853">
    <property type="component" value="Chromosome 10"/>
</dbReference>